<reference evidence="1" key="1">
    <citation type="submission" date="2019-08" db="EMBL/GenBank/DDBJ databases">
        <authorList>
            <person name="Kucharzyk K."/>
            <person name="Murdoch R.W."/>
            <person name="Higgins S."/>
            <person name="Loffler F."/>
        </authorList>
    </citation>
    <scope>NUCLEOTIDE SEQUENCE</scope>
</reference>
<dbReference type="EMBL" id="VSSQ01061658">
    <property type="protein sequence ID" value="MPN14957.1"/>
    <property type="molecule type" value="Genomic_DNA"/>
</dbReference>
<organism evidence="1">
    <name type="scientific">bioreactor metagenome</name>
    <dbReference type="NCBI Taxonomy" id="1076179"/>
    <lineage>
        <taxon>unclassified sequences</taxon>
        <taxon>metagenomes</taxon>
        <taxon>ecological metagenomes</taxon>
    </lineage>
</organism>
<dbReference type="SUPFAM" id="SSF56935">
    <property type="entry name" value="Porins"/>
    <property type="match status" value="1"/>
</dbReference>
<proteinExistence type="predicted"/>
<comment type="caution">
    <text evidence="1">The sequence shown here is derived from an EMBL/GenBank/DDBJ whole genome shotgun (WGS) entry which is preliminary data.</text>
</comment>
<sequence>MLINGLRISAGPQLAANITLDFFYERWFADITLNYYDNNYLDFAPNRFTESNQQTLKTYPDLYEKLGKQEKLQGGFMLDASVGRLIYLKNRNSLNFNLSVSNVLNNTNMITGGYQQARIPMSSGAINPKGADWFPNKYYYAWGLNLFFQVGYKF</sequence>
<dbReference type="AlphaFoldDB" id="A0A645FKL9"/>
<evidence type="ECO:0000313" key="1">
    <source>
        <dbReference type="EMBL" id="MPN14957.1"/>
    </source>
</evidence>
<name>A0A645FKL9_9ZZZZ</name>
<accession>A0A645FKL9</accession>
<evidence type="ECO:0008006" key="2">
    <source>
        <dbReference type="Google" id="ProtNLM"/>
    </source>
</evidence>
<protein>
    <recommendedName>
        <fullName evidence="2">TonB-dependent receptor-like beta-barrel domain-containing protein</fullName>
    </recommendedName>
</protein>
<gene>
    <name evidence="1" type="ORF">SDC9_162286</name>
</gene>